<protein>
    <submittedName>
        <fullName evidence="2">Uncharacterized protein</fullName>
    </submittedName>
</protein>
<gene>
    <name evidence="2" type="ORF">J3D65DRAFT_76356</name>
</gene>
<comment type="caution">
    <text evidence="2">The sequence shown here is derived from an EMBL/GenBank/DDBJ whole genome shotgun (WGS) entry which is preliminary data.</text>
</comment>
<keyword evidence="3" id="KW-1185">Reference proteome</keyword>
<proteinExistence type="predicted"/>
<feature type="compositionally biased region" description="Polar residues" evidence="1">
    <location>
        <begin position="1"/>
        <end position="11"/>
    </location>
</feature>
<dbReference type="Proteomes" id="UP001360953">
    <property type="component" value="Unassembled WGS sequence"/>
</dbReference>
<evidence type="ECO:0000256" key="1">
    <source>
        <dbReference type="SAM" id="MobiDB-lite"/>
    </source>
</evidence>
<dbReference type="GeneID" id="92037071"/>
<sequence length="224" mass="26204">MVGWTLQQVQPKASGPPLLSPRVQSRGKQKRAPRGCPWCNPRISLRSGFCCGEGGADSQTARKGPRESGATRPLHGDEIRWPWTCFVDATCWLRRSRWYDGEALEPLRAGVMLVQKTVMGVTAARGPSVERHWRVAGKPRRHQWLDDRQRRLPCEALDACMVRERLQGKRQMRRRRRRRRRRTERWELERHRIGRRMAWHGMAWHWSHFKPAPAEPGRRAAQQS</sequence>
<evidence type="ECO:0000313" key="3">
    <source>
        <dbReference type="Proteomes" id="UP001360953"/>
    </source>
</evidence>
<dbReference type="EMBL" id="JBBPEH010000010">
    <property type="protein sequence ID" value="KAK7533259.1"/>
    <property type="molecule type" value="Genomic_DNA"/>
</dbReference>
<feature type="region of interest" description="Disordered" evidence="1">
    <location>
        <begin position="1"/>
        <end position="34"/>
    </location>
</feature>
<name>A0ABR1LDE1_9PEZI</name>
<reference evidence="2 3" key="1">
    <citation type="submission" date="2024-04" db="EMBL/GenBank/DDBJ databases">
        <title>Phyllosticta paracitricarpa is synonymous to the EU quarantine fungus P. citricarpa based on phylogenomic analyses.</title>
        <authorList>
            <consortium name="Lawrence Berkeley National Laboratory"/>
            <person name="Van ingen-buijs V.A."/>
            <person name="Van westerhoven A.C."/>
            <person name="Haridas S."/>
            <person name="Skiadas P."/>
            <person name="Martin F."/>
            <person name="Groenewald J.Z."/>
            <person name="Crous P.W."/>
            <person name="Seidl M.F."/>
        </authorList>
    </citation>
    <scope>NUCLEOTIDE SEQUENCE [LARGE SCALE GENOMIC DNA]</scope>
    <source>
        <strain evidence="2 3">CPC 17464</strain>
    </source>
</reference>
<accession>A0ABR1LDE1</accession>
<organism evidence="2 3">
    <name type="scientific">Phyllosticta citribraziliensis</name>
    <dbReference type="NCBI Taxonomy" id="989973"/>
    <lineage>
        <taxon>Eukaryota</taxon>
        <taxon>Fungi</taxon>
        <taxon>Dikarya</taxon>
        <taxon>Ascomycota</taxon>
        <taxon>Pezizomycotina</taxon>
        <taxon>Dothideomycetes</taxon>
        <taxon>Dothideomycetes incertae sedis</taxon>
        <taxon>Botryosphaeriales</taxon>
        <taxon>Phyllostictaceae</taxon>
        <taxon>Phyllosticta</taxon>
    </lineage>
</organism>
<evidence type="ECO:0000313" key="2">
    <source>
        <dbReference type="EMBL" id="KAK7533259.1"/>
    </source>
</evidence>
<dbReference type="RefSeq" id="XP_066652652.1">
    <property type="nucleotide sequence ID" value="XM_066804165.1"/>
</dbReference>